<comment type="similarity">
    <text evidence="1">Belongs to the bactofilin family.</text>
</comment>
<protein>
    <submittedName>
        <fullName evidence="3">Polymer-forming cytoskeletal protein</fullName>
    </submittedName>
</protein>
<evidence type="ECO:0000256" key="2">
    <source>
        <dbReference type="SAM" id="MobiDB-lite"/>
    </source>
</evidence>
<name>A0A372IM62_9BACT</name>
<evidence type="ECO:0000313" key="4">
    <source>
        <dbReference type="Proteomes" id="UP000264702"/>
    </source>
</evidence>
<keyword evidence="4" id="KW-1185">Reference proteome</keyword>
<dbReference type="Pfam" id="PF04519">
    <property type="entry name" value="Bactofilin"/>
    <property type="match status" value="1"/>
</dbReference>
<evidence type="ECO:0000256" key="1">
    <source>
        <dbReference type="ARBA" id="ARBA00044755"/>
    </source>
</evidence>
<dbReference type="EMBL" id="QVQT01000004">
    <property type="protein sequence ID" value="RFU15994.1"/>
    <property type="molecule type" value="Genomic_DNA"/>
</dbReference>
<dbReference type="Proteomes" id="UP000264702">
    <property type="component" value="Unassembled WGS sequence"/>
</dbReference>
<dbReference type="InterPro" id="IPR007607">
    <property type="entry name" value="BacA/B"/>
</dbReference>
<reference evidence="3 4" key="1">
    <citation type="submission" date="2018-08" db="EMBL/GenBank/DDBJ databases">
        <title>Acidipila sp. 4G-K13, an acidobacterium isolated from forest soil.</title>
        <authorList>
            <person name="Gao Z.-H."/>
            <person name="Qiu L.-H."/>
        </authorList>
    </citation>
    <scope>NUCLEOTIDE SEQUENCE [LARGE SCALE GENOMIC DNA]</scope>
    <source>
        <strain evidence="3 4">4G-K13</strain>
    </source>
</reference>
<dbReference type="OrthoDB" id="129332at2"/>
<gene>
    <name evidence="3" type="ORF">D0Y96_11175</name>
</gene>
<dbReference type="PANTHER" id="PTHR35024">
    <property type="entry name" value="HYPOTHETICAL CYTOSOLIC PROTEIN"/>
    <property type="match status" value="1"/>
</dbReference>
<dbReference type="RefSeq" id="WP_117299892.1">
    <property type="nucleotide sequence ID" value="NZ_QVQT02000004.1"/>
</dbReference>
<proteinExistence type="inferred from homology"/>
<comment type="caution">
    <text evidence="3">The sequence shown here is derived from an EMBL/GenBank/DDBJ whole genome shotgun (WGS) entry which is preliminary data.</text>
</comment>
<dbReference type="PANTHER" id="PTHR35024:SF4">
    <property type="entry name" value="POLYMER-FORMING CYTOSKELETAL PROTEIN"/>
    <property type="match status" value="1"/>
</dbReference>
<evidence type="ECO:0000313" key="3">
    <source>
        <dbReference type="EMBL" id="RFU15994.1"/>
    </source>
</evidence>
<feature type="compositionally biased region" description="Polar residues" evidence="2">
    <location>
        <begin position="1"/>
        <end position="18"/>
    </location>
</feature>
<sequence>MWKPNQPGSSSQTPNSEPTRPATPATPSFESSTRPAPAATPQSSNASSGEQATIGKSLVIKGEVTGSESLYIDGKVEGSINLAGNRVTIGRNGQVAANISAREIVVLGKVRGNVNASDRVDIRSEGSLTGDVTAQRISIEDGAFFKGGIDIRKPGSNEAKTANSAASTEKAVAVQA</sequence>
<organism evidence="3 4">
    <name type="scientific">Paracidobacterium acidisoli</name>
    <dbReference type="NCBI Taxonomy" id="2303751"/>
    <lineage>
        <taxon>Bacteria</taxon>
        <taxon>Pseudomonadati</taxon>
        <taxon>Acidobacteriota</taxon>
        <taxon>Terriglobia</taxon>
        <taxon>Terriglobales</taxon>
        <taxon>Acidobacteriaceae</taxon>
        <taxon>Paracidobacterium</taxon>
    </lineage>
</organism>
<feature type="region of interest" description="Disordered" evidence="2">
    <location>
        <begin position="155"/>
        <end position="176"/>
    </location>
</feature>
<feature type="compositionally biased region" description="Polar residues" evidence="2">
    <location>
        <begin position="25"/>
        <end position="51"/>
    </location>
</feature>
<accession>A0A372IM62</accession>
<feature type="region of interest" description="Disordered" evidence="2">
    <location>
        <begin position="1"/>
        <end position="52"/>
    </location>
</feature>
<feature type="compositionally biased region" description="Polar residues" evidence="2">
    <location>
        <begin position="158"/>
        <end position="167"/>
    </location>
</feature>
<dbReference type="AlphaFoldDB" id="A0A372IM62"/>